<evidence type="ECO:0000313" key="2">
    <source>
        <dbReference type="EMBL" id="GBN15781.1"/>
    </source>
</evidence>
<dbReference type="AlphaFoldDB" id="A0A4Y2LLV8"/>
<keyword evidence="3" id="KW-1185">Reference proteome</keyword>
<keyword evidence="1" id="KW-0472">Membrane</keyword>
<sequence length="130" mass="15269">MKSDTFSRLELLLKLIAIFVLNTYKALFPRRLAWQSSSRKRFMLFYCCRRNSDQSCRSTTLGLANFSVAVQVCHPSMRKLLMSDHLPTTNGKLRVTPQSLEQQRFFLYPRRVIKRNANRIRQKTGRRNAA</sequence>
<evidence type="ECO:0000256" key="1">
    <source>
        <dbReference type="SAM" id="Phobius"/>
    </source>
</evidence>
<protein>
    <submittedName>
        <fullName evidence="2">Uncharacterized protein</fullName>
    </submittedName>
</protein>
<keyword evidence="1" id="KW-0812">Transmembrane</keyword>
<evidence type="ECO:0000313" key="3">
    <source>
        <dbReference type="Proteomes" id="UP000499080"/>
    </source>
</evidence>
<accession>A0A4Y2LLV8</accession>
<proteinExistence type="predicted"/>
<reference evidence="2 3" key="1">
    <citation type="journal article" date="2019" name="Sci. Rep.">
        <title>Orb-weaving spider Araneus ventricosus genome elucidates the spidroin gene catalogue.</title>
        <authorList>
            <person name="Kono N."/>
            <person name="Nakamura H."/>
            <person name="Ohtoshi R."/>
            <person name="Moran D.A.P."/>
            <person name="Shinohara A."/>
            <person name="Yoshida Y."/>
            <person name="Fujiwara M."/>
            <person name="Mori M."/>
            <person name="Tomita M."/>
            <person name="Arakawa K."/>
        </authorList>
    </citation>
    <scope>NUCLEOTIDE SEQUENCE [LARGE SCALE GENOMIC DNA]</scope>
</reference>
<gene>
    <name evidence="2" type="ORF">AVEN_249990_1</name>
</gene>
<organism evidence="2 3">
    <name type="scientific">Araneus ventricosus</name>
    <name type="common">Orbweaver spider</name>
    <name type="synonym">Epeira ventricosa</name>
    <dbReference type="NCBI Taxonomy" id="182803"/>
    <lineage>
        <taxon>Eukaryota</taxon>
        <taxon>Metazoa</taxon>
        <taxon>Ecdysozoa</taxon>
        <taxon>Arthropoda</taxon>
        <taxon>Chelicerata</taxon>
        <taxon>Arachnida</taxon>
        <taxon>Araneae</taxon>
        <taxon>Araneomorphae</taxon>
        <taxon>Entelegynae</taxon>
        <taxon>Araneoidea</taxon>
        <taxon>Araneidae</taxon>
        <taxon>Araneus</taxon>
    </lineage>
</organism>
<comment type="caution">
    <text evidence="2">The sequence shown here is derived from an EMBL/GenBank/DDBJ whole genome shotgun (WGS) entry which is preliminary data.</text>
</comment>
<dbReference type="EMBL" id="BGPR01006065">
    <property type="protein sequence ID" value="GBN15781.1"/>
    <property type="molecule type" value="Genomic_DNA"/>
</dbReference>
<feature type="transmembrane region" description="Helical" evidence="1">
    <location>
        <begin position="12"/>
        <end position="33"/>
    </location>
</feature>
<dbReference type="Proteomes" id="UP000499080">
    <property type="component" value="Unassembled WGS sequence"/>
</dbReference>
<keyword evidence="1" id="KW-1133">Transmembrane helix</keyword>
<name>A0A4Y2LLV8_ARAVE</name>